<dbReference type="GO" id="GO:0016787">
    <property type="term" value="F:hydrolase activity"/>
    <property type="evidence" value="ECO:0007669"/>
    <property type="project" value="UniProtKB-KW"/>
</dbReference>
<dbReference type="PANTHER" id="PTHR47926:SF479">
    <property type="entry name" value="PENTACOTRIPEPTIDE-REPEAT REGION OF PRORP DOMAIN-CONTAINING PROTEIN"/>
    <property type="match status" value="1"/>
</dbReference>
<dbReference type="EMBL" id="KZ451961">
    <property type="protein sequence ID" value="PKA57730.1"/>
    <property type="molecule type" value="Genomic_DNA"/>
</dbReference>
<name>A0A2I0AQA4_9ASPA</name>
<dbReference type="FunFam" id="1.25.40.10:FF:000285">
    <property type="entry name" value="Pentatricopeptide repeat-containing protein, chloroplastic"/>
    <property type="match status" value="1"/>
</dbReference>
<keyword evidence="4" id="KW-1185">Reference proteome</keyword>
<keyword evidence="1" id="KW-0677">Repeat</keyword>
<evidence type="ECO:0000313" key="3">
    <source>
        <dbReference type="EMBL" id="PKA57730.1"/>
    </source>
</evidence>
<dbReference type="Pfam" id="PF13041">
    <property type="entry name" value="PPR_2"/>
    <property type="match status" value="2"/>
</dbReference>
<protein>
    <submittedName>
        <fullName evidence="3">Pentatricopeptide repeat-containing protein</fullName>
        <ecNumber evidence="3">3.6.4.12</ecNumber>
    </submittedName>
</protein>
<feature type="repeat" description="PPR" evidence="2">
    <location>
        <begin position="91"/>
        <end position="121"/>
    </location>
</feature>
<gene>
    <name evidence="3" type="primary">PCMP-E58</name>
    <name evidence="3" type="ORF">AXF42_Ash016776</name>
</gene>
<dbReference type="AlphaFoldDB" id="A0A2I0AQA4"/>
<feature type="repeat" description="PPR" evidence="2">
    <location>
        <begin position="423"/>
        <end position="457"/>
    </location>
</feature>
<feature type="repeat" description="PPR" evidence="2">
    <location>
        <begin position="122"/>
        <end position="156"/>
    </location>
</feature>
<dbReference type="PANTHER" id="PTHR47926">
    <property type="entry name" value="PENTATRICOPEPTIDE REPEAT-CONTAINING PROTEIN"/>
    <property type="match status" value="1"/>
</dbReference>
<dbReference type="EC" id="3.6.4.12" evidence="3"/>
<dbReference type="InterPro" id="IPR011990">
    <property type="entry name" value="TPR-like_helical_dom_sf"/>
</dbReference>
<evidence type="ECO:0000256" key="1">
    <source>
        <dbReference type="ARBA" id="ARBA00022737"/>
    </source>
</evidence>
<dbReference type="PROSITE" id="PS51375">
    <property type="entry name" value="PPR"/>
    <property type="match status" value="5"/>
</dbReference>
<dbReference type="Gene3D" id="1.25.40.10">
    <property type="entry name" value="Tetratricopeptide repeat domain"/>
    <property type="match status" value="5"/>
</dbReference>
<dbReference type="GO" id="GO:0003723">
    <property type="term" value="F:RNA binding"/>
    <property type="evidence" value="ECO:0007669"/>
    <property type="project" value="InterPro"/>
</dbReference>
<proteinExistence type="predicted"/>
<dbReference type="SUPFAM" id="SSF48452">
    <property type="entry name" value="TPR-like"/>
    <property type="match status" value="1"/>
</dbReference>
<dbReference type="Proteomes" id="UP000236161">
    <property type="component" value="Unassembled WGS sequence"/>
</dbReference>
<dbReference type="FunFam" id="1.25.40.10:FF:000442">
    <property type="entry name" value="Pentatricopeptide repeat-containing protein At3g49710"/>
    <property type="match status" value="1"/>
</dbReference>
<dbReference type="FunFam" id="1.25.40.10:FF:001093">
    <property type="entry name" value="Pentatricopeptide repeat-containing protein At2g34400"/>
    <property type="match status" value="1"/>
</dbReference>
<sequence length="650" mass="72358">MITGSKAVYLEPPMTFYSPLQTSGDLPLSSSLSLILDRCLSLPAAQAIHAHLLKLDLHRHTFLGNRLLHLYSRLGAVAVVLRAFDDIPTKNTFTWNILLASFSIAGRTTEARQVFDKMPQRDIVSWNSLISVYVSNGFVESAKKTLCEMRELGIRSNGYTLSISASYVYSPLQAKQLHGSAVRGGFHSSNTVVGNSLVDMYGKIGLVGYAFAVFRSLENPDNISWNSIISAFGKSGSANLAFGCFRSMKNSGFFPDEFTISIMISICSENEELAKGEQLQACCFKIGALSNSIVSSAVIHMYSHCGRLGDSLRFFAESEKWDSAIVDSLASAYARSGLVHEALKLFAMALRENIRPTEFTFGTILSSNSCFGMLDQGTQIHCWIHKLGMEADSIVSSSLLDMYMKLGSVESATKIFSSIPFKDLISWNAMIMGLAQNGQAEEGLVKFEEVLANGIRPDRITLLGVLSACSLGGLLREGKQIFSSMEKEHGMKPDLEHYYAMVEMMGRAGKLEEAMELIETMDLKPDVFIWDLLLEVCMTHGSLSYAEDVAQKMMEMEPRSYPFYSVMEKMYGARGKWESMAKVRKMMQERRVRRKSECCWIGIKNEIFSFSADEVLHHGGEITFSVLKLLVWEIVEKGYVQGEKKGVEIR</sequence>
<evidence type="ECO:0000256" key="2">
    <source>
        <dbReference type="PROSITE-ProRule" id="PRU00708"/>
    </source>
</evidence>
<feature type="repeat" description="PPR" evidence="2">
    <location>
        <begin position="221"/>
        <end position="255"/>
    </location>
</feature>
<reference evidence="3 4" key="1">
    <citation type="journal article" date="2017" name="Nature">
        <title>The Apostasia genome and the evolution of orchids.</title>
        <authorList>
            <person name="Zhang G.Q."/>
            <person name="Liu K.W."/>
            <person name="Li Z."/>
            <person name="Lohaus R."/>
            <person name="Hsiao Y.Y."/>
            <person name="Niu S.C."/>
            <person name="Wang J.Y."/>
            <person name="Lin Y.C."/>
            <person name="Xu Q."/>
            <person name="Chen L.J."/>
            <person name="Yoshida K."/>
            <person name="Fujiwara S."/>
            <person name="Wang Z.W."/>
            <person name="Zhang Y.Q."/>
            <person name="Mitsuda N."/>
            <person name="Wang M."/>
            <person name="Liu G.H."/>
            <person name="Pecoraro L."/>
            <person name="Huang H.X."/>
            <person name="Xiao X.J."/>
            <person name="Lin M."/>
            <person name="Wu X.Y."/>
            <person name="Wu W.L."/>
            <person name="Chen Y.Y."/>
            <person name="Chang S.B."/>
            <person name="Sakamoto S."/>
            <person name="Ohme-Takagi M."/>
            <person name="Yagi M."/>
            <person name="Zeng S.J."/>
            <person name="Shen C.Y."/>
            <person name="Yeh C.M."/>
            <person name="Luo Y.B."/>
            <person name="Tsai W.C."/>
            <person name="Van de Peer Y."/>
            <person name="Liu Z.J."/>
        </authorList>
    </citation>
    <scope>NUCLEOTIDE SEQUENCE [LARGE SCALE GENOMIC DNA]</scope>
    <source>
        <strain evidence="4">cv. Shenzhen</strain>
        <tissue evidence="3">Stem</tissue>
    </source>
</reference>
<accession>A0A2I0AQA4</accession>
<dbReference type="InterPro" id="IPR002885">
    <property type="entry name" value="PPR_rpt"/>
</dbReference>
<dbReference type="GO" id="GO:0009451">
    <property type="term" value="P:RNA modification"/>
    <property type="evidence" value="ECO:0007669"/>
    <property type="project" value="InterPro"/>
</dbReference>
<evidence type="ECO:0000313" key="4">
    <source>
        <dbReference type="Proteomes" id="UP000236161"/>
    </source>
</evidence>
<feature type="repeat" description="PPR" evidence="2">
    <location>
        <begin position="322"/>
        <end position="356"/>
    </location>
</feature>
<dbReference type="OrthoDB" id="1855397at2759"/>
<keyword evidence="3" id="KW-0378">Hydrolase</keyword>
<organism evidence="3 4">
    <name type="scientific">Apostasia shenzhenica</name>
    <dbReference type="NCBI Taxonomy" id="1088818"/>
    <lineage>
        <taxon>Eukaryota</taxon>
        <taxon>Viridiplantae</taxon>
        <taxon>Streptophyta</taxon>
        <taxon>Embryophyta</taxon>
        <taxon>Tracheophyta</taxon>
        <taxon>Spermatophyta</taxon>
        <taxon>Magnoliopsida</taxon>
        <taxon>Liliopsida</taxon>
        <taxon>Asparagales</taxon>
        <taxon>Orchidaceae</taxon>
        <taxon>Apostasioideae</taxon>
        <taxon>Apostasia</taxon>
    </lineage>
</organism>
<dbReference type="Pfam" id="PF01535">
    <property type="entry name" value="PPR"/>
    <property type="match status" value="3"/>
</dbReference>
<dbReference type="InterPro" id="IPR046960">
    <property type="entry name" value="PPR_At4g14850-like_plant"/>
</dbReference>
<dbReference type="NCBIfam" id="TIGR00756">
    <property type="entry name" value="PPR"/>
    <property type="match status" value="4"/>
</dbReference>
<dbReference type="GO" id="GO:0003678">
    <property type="term" value="F:DNA helicase activity"/>
    <property type="evidence" value="ECO:0007669"/>
    <property type="project" value="UniProtKB-EC"/>
</dbReference>